<evidence type="ECO:0000259" key="5">
    <source>
        <dbReference type="PROSITE" id="PS50110"/>
    </source>
</evidence>
<dbReference type="PANTHER" id="PTHR44591">
    <property type="entry name" value="STRESS RESPONSE REGULATOR PROTEIN 1"/>
    <property type="match status" value="1"/>
</dbReference>
<dbReference type="InterPro" id="IPR001789">
    <property type="entry name" value="Sig_transdc_resp-reg_receiver"/>
</dbReference>
<dbReference type="Proteomes" id="UP000632377">
    <property type="component" value="Unassembled WGS sequence"/>
</dbReference>
<dbReference type="Pfam" id="PF00072">
    <property type="entry name" value="Response_reg"/>
    <property type="match status" value="1"/>
</dbReference>
<dbReference type="EMBL" id="JAESWC010000004">
    <property type="protein sequence ID" value="MBL4936390.1"/>
    <property type="molecule type" value="Genomic_DNA"/>
</dbReference>
<feature type="domain" description="Response regulatory" evidence="5">
    <location>
        <begin position="7"/>
        <end position="126"/>
    </location>
</feature>
<evidence type="ECO:0000313" key="7">
    <source>
        <dbReference type="Proteomes" id="UP000632377"/>
    </source>
</evidence>
<organism evidence="6 7">
    <name type="scientific">Clostridium rhizosphaerae</name>
    <dbReference type="NCBI Taxonomy" id="2803861"/>
    <lineage>
        <taxon>Bacteria</taxon>
        <taxon>Bacillati</taxon>
        <taxon>Bacillota</taxon>
        <taxon>Clostridia</taxon>
        <taxon>Eubacteriales</taxon>
        <taxon>Clostridiaceae</taxon>
        <taxon>Clostridium</taxon>
    </lineage>
</organism>
<evidence type="ECO:0000313" key="6">
    <source>
        <dbReference type="EMBL" id="MBL4936390.1"/>
    </source>
</evidence>
<keyword evidence="2 4" id="KW-0597">Phosphoprotein</keyword>
<proteinExistence type="predicted"/>
<name>A0ABS1TAM4_9CLOT</name>
<accession>A0ABS1TAM4</accession>
<comment type="function">
    <text evidence="3">May play the central regulatory role in sporulation. It may be an element of the effector pathway responsible for the activation of sporulation genes in response to nutritional stress. Spo0A may act in concert with spo0H (a sigma factor) to control the expression of some genes that are critical to the sporulation process.</text>
</comment>
<dbReference type="SUPFAM" id="SSF52172">
    <property type="entry name" value="CheY-like"/>
    <property type="match status" value="1"/>
</dbReference>
<comment type="caution">
    <text evidence="6">The sequence shown here is derived from an EMBL/GenBank/DDBJ whole genome shotgun (WGS) entry which is preliminary data.</text>
</comment>
<protein>
    <recommendedName>
        <fullName evidence="1">Stage 0 sporulation protein A homolog</fullName>
    </recommendedName>
</protein>
<dbReference type="InterPro" id="IPR011006">
    <property type="entry name" value="CheY-like_superfamily"/>
</dbReference>
<dbReference type="PROSITE" id="PS50110">
    <property type="entry name" value="RESPONSE_REGULATORY"/>
    <property type="match status" value="1"/>
</dbReference>
<keyword evidence="7" id="KW-1185">Reference proteome</keyword>
<evidence type="ECO:0000256" key="3">
    <source>
        <dbReference type="ARBA" id="ARBA00024867"/>
    </source>
</evidence>
<dbReference type="PANTHER" id="PTHR44591:SF3">
    <property type="entry name" value="RESPONSE REGULATORY DOMAIN-CONTAINING PROTEIN"/>
    <property type="match status" value="1"/>
</dbReference>
<dbReference type="SMART" id="SM00448">
    <property type="entry name" value="REC"/>
    <property type="match status" value="1"/>
</dbReference>
<dbReference type="Gene3D" id="3.40.50.2300">
    <property type="match status" value="1"/>
</dbReference>
<dbReference type="InterPro" id="IPR050595">
    <property type="entry name" value="Bact_response_regulator"/>
</dbReference>
<gene>
    <name evidence="6" type="ORF">JK636_11515</name>
</gene>
<evidence type="ECO:0000256" key="2">
    <source>
        <dbReference type="ARBA" id="ARBA00022553"/>
    </source>
</evidence>
<evidence type="ECO:0000256" key="1">
    <source>
        <dbReference type="ARBA" id="ARBA00018672"/>
    </source>
</evidence>
<evidence type="ECO:0000256" key="4">
    <source>
        <dbReference type="PROSITE-ProRule" id="PRU00169"/>
    </source>
</evidence>
<reference evidence="6 7" key="1">
    <citation type="submission" date="2021-01" db="EMBL/GenBank/DDBJ databases">
        <title>Genome public.</title>
        <authorList>
            <person name="Liu C."/>
            <person name="Sun Q."/>
        </authorList>
    </citation>
    <scope>NUCLEOTIDE SEQUENCE [LARGE SCALE GENOMIC DNA]</scope>
    <source>
        <strain evidence="6 7">YIM B02515</strain>
    </source>
</reference>
<sequence length="128" mass="14419">MGNIMAKILIVDDDAHIRLLLEQTLEDFEDKGVELLSASNGKEAIDTILKEKPDIVFLDIMMPEVNGFDVCSRIKNEYRLMNVFIILLTANGQQSYLKSGSDYGANLYMTKPFDPNYVVKKVSEILGI</sequence>
<feature type="modified residue" description="4-aspartylphosphate" evidence="4">
    <location>
        <position position="59"/>
    </location>
</feature>